<dbReference type="GO" id="GO:0030170">
    <property type="term" value="F:pyridoxal phosphate binding"/>
    <property type="evidence" value="ECO:0007669"/>
    <property type="project" value="InterPro"/>
</dbReference>
<evidence type="ECO:0000313" key="5">
    <source>
        <dbReference type="Proteomes" id="UP000249061"/>
    </source>
</evidence>
<proteinExistence type="predicted"/>
<reference evidence="4 5" key="1">
    <citation type="submission" date="2017-08" db="EMBL/GenBank/DDBJ databases">
        <title>Infants hospitalized years apart are colonized by the same room-sourced microbial strains.</title>
        <authorList>
            <person name="Brooks B."/>
            <person name="Olm M.R."/>
            <person name="Firek B.A."/>
            <person name="Baker R."/>
            <person name="Thomas B.C."/>
            <person name="Morowitz M.J."/>
            <person name="Banfield J.F."/>
        </authorList>
    </citation>
    <scope>NUCLEOTIDE SEQUENCE [LARGE SCALE GENOMIC DNA]</scope>
    <source>
        <strain evidence="4">S2_003_000_R2_14</strain>
    </source>
</reference>
<dbReference type="GO" id="GO:0005737">
    <property type="term" value="C:cytoplasm"/>
    <property type="evidence" value="ECO:0007669"/>
    <property type="project" value="TreeGrafter"/>
</dbReference>
<dbReference type="Pfam" id="PF01053">
    <property type="entry name" value="Cys_Met_Meta_PP"/>
    <property type="match status" value="1"/>
</dbReference>
<dbReference type="Gene3D" id="3.40.640.10">
    <property type="entry name" value="Type I PLP-dependent aspartate aminotransferase-like (Major domain)"/>
    <property type="match status" value="1"/>
</dbReference>
<dbReference type="InterPro" id="IPR000277">
    <property type="entry name" value="Cys/Met-Metab_PyrdxlP-dep_enz"/>
</dbReference>
<dbReference type="EMBL" id="QFQP01000008">
    <property type="protein sequence ID" value="PZR13929.1"/>
    <property type="molecule type" value="Genomic_DNA"/>
</dbReference>
<gene>
    <name evidence="4" type="ORF">DI536_11400</name>
</gene>
<dbReference type="PANTHER" id="PTHR11808">
    <property type="entry name" value="TRANS-SULFURATION ENZYME FAMILY MEMBER"/>
    <property type="match status" value="1"/>
</dbReference>
<feature type="region of interest" description="Disordered" evidence="3">
    <location>
        <begin position="1"/>
        <end position="23"/>
    </location>
</feature>
<dbReference type="InterPro" id="IPR015424">
    <property type="entry name" value="PyrdxlP-dep_Trfase"/>
</dbReference>
<evidence type="ECO:0000256" key="1">
    <source>
        <dbReference type="ARBA" id="ARBA00001933"/>
    </source>
</evidence>
<evidence type="ECO:0000256" key="3">
    <source>
        <dbReference type="SAM" id="MobiDB-lite"/>
    </source>
</evidence>
<dbReference type="GO" id="GO:0016846">
    <property type="term" value="F:carbon-sulfur lyase activity"/>
    <property type="evidence" value="ECO:0007669"/>
    <property type="project" value="TreeGrafter"/>
</dbReference>
<sequence>MSDLPPSRLGIPPRMATTSPGSDGRIALGPDFTSHLELVLPRLLAPGALPDDWDPRATTYDLTRFDSDEGFAQRFAQALARIANEKIDAPQQLRDVLTTVGLPFDYARLGQPLSTVFELWVQAHTNAPRVFSFASVTKTWLSVIESPRRTQKVRVFADHVLPISTEKKNALREDGVELHEQWTAPLARNADALTVFVTAKRFTGDVTQVSADAVCFPVTHGGVLLINDPSRIAPAEIQLIRKRTVSALIASDARTELELAVNAPLTKFPEATHEDCQQRLQSLFPEVRDSLTFCTGLAAEAAVFEAIGDVLGPQPVTIFYAQNGYGGTGQLISELLGRKKLEPTPLAVLGVDEHGKPVTLVDRIIASLDALGSKPACIFLETPTNPELQAHDFEALMTALRAHEQKHGHKVPVIVDTTLAPLFPIFSRTWSRGWPFLLVKSGSKYFTRGKSTLGVVACADEPLAQRIVDRARALGRDADSFAKPAQLVHLHEALGDLTPRLQTISKHTMKLAEGIRTALRRHGKEITLYAISEAQVAEGMASGLLSFYLPSAPTTFPDLADEFVDHLLRTAPTLVKNRVSYGQSTGDGKPDCFYVINPEESTQGALSAAVKAAQKKDNVQICRVSVPEHADVDGLLRAMNTFFDEKYARA</sequence>
<comment type="cofactor">
    <cofactor evidence="1">
        <name>pyridoxal 5'-phosphate</name>
        <dbReference type="ChEBI" id="CHEBI:597326"/>
    </cofactor>
</comment>
<keyword evidence="2" id="KW-0663">Pyridoxal phosphate</keyword>
<name>A0A2W5TEK0_9BACT</name>
<evidence type="ECO:0000313" key="4">
    <source>
        <dbReference type="EMBL" id="PZR13929.1"/>
    </source>
</evidence>
<dbReference type="GO" id="GO:0019346">
    <property type="term" value="P:transsulfuration"/>
    <property type="evidence" value="ECO:0007669"/>
    <property type="project" value="InterPro"/>
</dbReference>
<dbReference type="Proteomes" id="UP000249061">
    <property type="component" value="Unassembled WGS sequence"/>
</dbReference>
<dbReference type="SUPFAM" id="SSF53383">
    <property type="entry name" value="PLP-dependent transferases"/>
    <property type="match status" value="1"/>
</dbReference>
<protein>
    <submittedName>
        <fullName evidence="4">Uncharacterized protein</fullName>
    </submittedName>
</protein>
<dbReference type="InterPro" id="IPR015421">
    <property type="entry name" value="PyrdxlP-dep_Trfase_major"/>
</dbReference>
<accession>A0A2W5TEK0</accession>
<dbReference type="PANTHER" id="PTHR11808:SF35">
    <property type="entry name" value="CYSTATHIONINE GAMMA-SYNTHASE (AFU_ORTHOLOGUE AFUA_7G01590)"/>
    <property type="match status" value="1"/>
</dbReference>
<evidence type="ECO:0000256" key="2">
    <source>
        <dbReference type="ARBA" id="ARBA00022898"/>
    </source>
</evidence>
<organism evidence="4 5">
    <name type="scientific">Archangium gephyra</name>
    <dbReference type="NCBI Taxonomy" id="48"/>
    <lineage>
        <taxon>Bacteria</taxon>
        <taxon>Pseudomonadati</taxon>
        <taxon>Myxococcota</taxon>
        <taxon>Myxococcia</taxon>
        <taxon>Myxococcales</taxon>
        <taxon>Cystobacterineae</taxon>
        <taxon>Archangiaceae</taxon>
        <taxon>Archangium</taxon>
    </lineage>
</organism>
<comment type="caution">
    <text evidence="4">The sequence shown here is derived from an EMBL/GenBank/DDBJ whole genome shotgun (WGS) entry which is preliminary data.</text>
</comment>
<dbReference type="AlphaFoldDB" id="A0A2W5TEK0"/>